<evidence type="ECO:0000256" key="3">
    <source>
        <dbReference type="ARBA" id="ARBA00022801"/>
    </source>
</evidence>
<proteinExistence type="inferred from homology"/>
<dbReference type="Gene3D" id="1.10.1370.40">
    <property type="match status" value="1"/>
</dbReference>
<sequence>MLKLFSRCLELRFDRVPPEHAASSSWHEDVETWAVWDEGQKSGDEFVGYLYVDLLARPNKYRGSQDVNL</sequence>
<evidence type="ECO:0000256" key="1">
    <source>
        <dbReference type="ARBA" id="ARBA00022670"/>
    </source>
</evidence>
<name>A0ABP0BP05_9PEZI</name>
<gene>
    <name evidence="8" type="ORF">SEUCBS140593_004546</name>
</gene>
<evidence type="ECO:0000313" key="8">
    <source>
        <dbReference type="EMBL" id="CAK7221365.1"/>
    </source>
</evidence>
<keyword evidence="9" id="KW-1185">Reference proteome</keyword>
<keyword evidence="2 6" id="KW-0479">Metal-binding</keyword>
<organism evidence="8 9">
    <name type="scientific">Sporothrix eucalyptigena</name>
    <dbReference type="NCBI Taxonomy" id="1812306"/>
    <lineage>
        <taxon>Eukaryota</taxon>
        <taxon>Fungi</taxon>
        <taxon>Dikarya</taxon>
        <taxon>Ascomycota</taxon>
        <taxon>Pezizomycotina</taxon>
        <taxon>Sordariomycetes</taxon>
        <taxon>Sordariomycetidae</taxon>
        <taxon>Ophiostomatales</taxon>
        <taxon>Ophiostomataceae</taxon>
        <taxon>Sporothrix</taxon>
    </lineage>
</organism>
<keyword evidence="3 6" id="KW-0378">Hydrolase</keyword>
<evidence type="ECO:0000256" key="5">
    <source>
        <dbReference type="ARBA" id="ARBA00023049"/>
    </source>
</evidence>
<evidence type="ECO:0000313" key="9">
    <source>
        <dbReference type="Proteomes" id="UP001642482"/>
    </source>
</evidence>
<comment type="caution">
    <text evidence="8">The sequence shown here is derived from an EMBL/GenBank/DDBJ whole genome shotgun (WGS) entry which is preliminary data.</text>
</comment>
<keyword evidence="1 6" id="KW-0645">Protease</keyword>
<evidence type="ECO:0000256" key="4">
    <source>
        <dbReference type="ARBA" id="ARBA00022833"/>
    </source>
</evidence>
<dbReference type="Proteomes" id="UP001642482">
    <property type="component" value="Unassembled WGS sequence"/>
</dbReference>
<accession>A0ABP0BP05</accession>
<evidence type="ECO:0000256" key="6">
    <source>
        <dbReference type="RuleBase" id="RU003435"/>
    </source>
</evidence>
<dbReference type="EMBL" id="CAWUHD010000039">
    <property type="protein sequence ID" value="CAK7221365.1"/>
    <property type="molecule type" value="Genomic_DNA"/>
</dbReference>
<reference evidence="8 9" key="1">
    <citation type="submission" date="2024-01" db="EMBL/GenBank/DDBJ databases">
        <authorList>
            <person name="Allen C."/>
            <person name="Tagirdzhanova G."/>
        </authorList>
    </citation>
    <scope>NUCLEOTIDE SEQUENCE [LARGE SCALE GENOMIC DNA]</scope>
</reference>
<evidence type="ECO:0000259" key="7">
    <source>
        <dbReference type="Pfam" id="PF01432"/>
    </source>
</evidence>
<evidence type="ECO:0000256" key="2">
    <source>
        <dbReference type="ARBA" id="ARBA00022723"/>
    </source>
</evidence>
<keyword evidence="4 6" id="KW-0862">Zinc</keyword>
<protein>
    <recommendedName>
        <fullName evidence="7">Peptidase M3A/M3B catalytic domain-containing protein</fullName>
    </recommendedName>
</protein>
<comment type="cofactor">
    <cofactor evidence="6">
        <name>Zn(2+)</name>
        <dbReference type="ChEBI" id="CHEBI:29105"/>
    </cofactor>
    <text evidence="6">Binds 1 zinc ion.</text>
</comment>
<comment type="similarity">
    <text evidence="6">Belongs to the peptidase M3 family.</text>
</comment>
<dbReference type="InterPro" id="IPR001567">
    <property type="entry name" value="Pept_M3A_M3B_dom"/>
</dbReference>
<dbReference type="SUPFAM" id="SSF55486">
    <property type="entry name" value="Metalloproteases ('zincins'), catalytic domain"/>
    <property type="match status" value="1"/>
</dbReference>
<dbReference type="Pfam" id="PF01432">
    <property type="entry name" value="Peptidase_M3"/>
    <property type="match status" value="1"/>
</dbReference>
<keyword evidence="5 6" id="KW-0482">Metalloprotease</keyword>
<feature type="domain" description="Peptidase M3A/M3B catalytic" evidence="7">
    <location>
        <begin position="1"/>
        <end position="63"/>
    </location>
</feature>